<sequence length="343" mass="36168">MAMDTGETFKAALAGFDPGRPVAVLCHNDADGLSAGALFKRALGRAGHDAVVRVVGRGESAWSEEIRAEFAGREVSGFVVGDLGTRAEAVLPGLPTVVVDHHVPRRAAESFGDVTVLSGYAEDPVPTTSLMAYRCASALAPSDDLLWLCAVGLVGDLGDKAPFPELAAAKKLYTATAIRDAVSLINAPRRTATGDYGPALDLLLAADSPKDLLSGRHPGLDALHAAREEVKAATEAAKKIAPRMFGDFALIEMDSGCQIHPLIAQTWRMRLKDKVVLAANHGYRVGWVHFAARTALPRNLIALLREVAPPGADDNYGGGHEQASGGALRLDDWAVFLRNIGAA</sequence>
<evidence type="ECO:0000313" key="2">
    <source>
        <dbReference type="Proteomes" id="UP000290759"/>
    </source>
</evidence>
<reference evidence="1 2" key="2">
    <citation type="submission" date="2019-02" db="EMBL/GenBank/DDBJ databases">
        <title>'Lichenibacterium ramalinii' gen. nov. sp. nov., 'Lichenibacterium minor' gen. nov. sp. nov.</title>
        <authorList>
            <person name="Pankratov T."/>
        </authorList>
    </citation>
    <scope>NUCLEOTIDE SEQUENCE [LARGE SCALE GENOMIC DNA]</scope>
    <source>
        <strain evidence="1 2">RmlP026</strain>
    </source>
</reference>
<comment type="caution">
    <text evidence="1">The sequence shown here is derived from an EMBL/GenBank/DDBJ whole genome shotgun (WGS) entry which is preliminary data.</text>
</comment>
<evidence type="ECO:0000313" key="1">
    <source>
        <dbReference type="EMBL" id="RYC30873.1"/>
    </source>
</evidence>
<dbReference type="SUPFAM" id="SSF64182">
    <property type="entry name" value="DHH phosphoesterases"/>
    <property type="match status" value="1"/>
</dbReference>
<dbReference type="Proteomes" id="UP000290759">
    <property type="component" value="Unassembled WGS sequence"/>
</dbReference>
<dbReference type="AlphaFoldDB" id="A0A4Q2U304"/>
<name>A0A4Q2U304_9HYPH</name>
<dbReference type="PANTHER" id="PTHR30255:SF2">
    <property type="entry name" value="SINGLE-STRANDED-DNA-SPECIFIC EXONUCLEASE RECJ"/>
    <property type="match status" value="1"/>
</dbReference>
<dbReference type="EMBL" id="QYBB01000020">
    <property type="protein sequence ID" value="RYC30873.1"/>
    <property type="molecule type" value="Genomic_DNA"/>
</dbReference>
<dbReference type="Gene3D" id="3.90.1640.30">
    <property type="match status" value="1"/>
</dbReference>
<dbReference type="OrthoDB" id="868021at2"/>
<dbReference type="PANTHER" id="PTHR30255">
    <property type="entry name" value="SINGLE-STRANDED-DNA-SPECIFIC EXONUCLEASE RECJ"/>
    <property type="match status" value="1"/>
</dbReference>
<organism evidence="1 2">
    <name type="scientific">Lichenibacterium minor</name>
    <dbReference type="NCBI Taxonomy" id="2316528"/>
    <lineage>
        <taxon>Bacteria</taxon>
        <taxon>Pseudomonadati</taxon>
        <taxon>Pseudomonadota</taxon>
        <taxon>Alphaproteobacteria</taxon>
        <taxon>Hyphomicrobiales</taxon>
        <taxon>Lichenihabitantaceae</taxon>
        <taxon>Lichenibacterium</taxon>
    </lineage>
</organism>
<proteinExistence type="predicted"/>
<accession>A0A4Q2U304</accession>
<gene>
    <name evidence="1" type="ORF">D3273_16950</name>
</gene>
<protein>
    <submittedName>
        <fullName evidence="1">DHH family phosphoesterase</fullName>
    </submittedName>
</protein>
<dbReference type="RefSeq" id="WP_129228072.1">
    <property type="nucleotide sequence ID" value="NZ_QYBB01000020.1"/>
</dbReference>
<keyword evidence="2" id="KW-1185">Reference proteome</keyword>
<dbReference type="InterPro" id="IPR051673">
    <property type="entry name" value="SSDNA_exonuclease_RecJ"/>
</dbReference>
<dbReference type="InterPro" id="IPR038763">
    <property type="entry name" value="DHH_sf"/>
</dbReference>
<reference evidence="1 2" key="1">
    <citation type="submission" date="2018-12" db="EMBL/GenBank/DDBJ databases">
        <authorList>
            <person name="Grouzdev D.S."/>
            <person name="Krutkina M.S."/>
        </authorList>
    </citation>
    <scope>NUCLEOTIDE SEQUENCE [LARGE SCALE GENOMIC DNA]</scope>
    <source>
        <strain evidence="1 2">RmlP026</strain>
    </source>
</reference>